<gene>
    <name evidence="1" type="ORF">SAMN02982922_5038</name>
</gene>
<dbReference type="GO" id="GO:0006635">
    <property type="term" value="P:fatty acid beta-oxidation"/>
    <property type="evidence" value="ECO:0007669"/>
    <property type="project" value="TreeGrafter"/>
</dbReference>
<dbReference type="CDD" id="cd06558">
    <property type="entry name" value="crotonase-like"/>
    <property type="match status" value="1"/>
</dbReference>
<accession>A0A1X7PQ55</accession>
<dbReference type="InterPro" id="IPR001753">
    <property type="entry name" value="Enoyl-CoA_hydra/iso"/>
</dbReference>
<name>A0A1X7PQ55_9HYPH</name>
<dbReference type="Proteomes" id="UP000193083">
    <property type="component" value="Unassembled WGS sequence"/>
</dbReference>
<dbReference type="OrthoDB" id="9810797at2"/>
<dbReference type="InterPro" id="IPR029045">
    <property type="entry name" value="ClpP/crotonase-like_dom_sf"/>
</dbReference>
<dbReference type="SUPFAM" id="SSF52096">
    <property type="entry name" value="ClpP/crotonase"/>
    <property type="match status" value="1"/>
</dbReference>
<protein>
    <submittedName>
        <fullName evidence="1">Enoyl-CoA hydratase</fullName>
    </submittedName>
</protein>
<evidence type="ECO:0000313" key="1">
    <source>
        <dbReference type="EMBL" id="SMH54156.1"/>
    </source>
</evidence>
<dbReference type="PANTHER" id="PTHR11941">
    <property type="entry name" value="ENOYL-COA HYDRATASE-RELATED"/>
    <property type="match status" value="1"/>
</dbReference>
<dbReference type="AlphaFoldDB" id="A0A1X7PQ55"/>
<dbReference type="RefSeq" id="WP_085466675.1">
    <property type="nucleotide sequence ID" value="NZ_FXBL01000004.1"/>
</dbReference>
<sequence length="259" mass="27172">MGTVHHEIDEGVLVLTLDNRGTNSIDLDMAHQLASLIEARAPDVGAILLTGKGDGAFCAGSDLGELKRAHDAGSGPAELLGAENRAFDLIASLDIPTLVAINGVAVGGGVELSACCDIVYASETSSFSLPEIRLGVFPGIGGTVRIPRRIGYSRSMELMLTGRTVKAAEALQIGLAHRVIAPADVLAETLKLARRFAKGPPHAIATLKATMRRGWEMPEREALEDALAAAVALGGSAEVTEGLRAFFAKEEPRFPRRGS</sequence>
<dbReference type="PANTHER" id="PTHR11941:SF54">
    <property type="entry name" value="ENOYL-COA HYDRATASE, MITOCHONDRIAL"/>
    <property type="match status" value="1"/>
</dbReference>
<proteinExistence type="predicted"/>
<dbReference type="Gene3D" id="3.90.226.10">
    <property type="entry name" value="2-enoyl-CoA Hydratase, Chain A, domain 1"/>
    <property type="match status" value="1"/>
</dbReference>
<dbReference type="EMBL" id="FXBL01000004">
    <property type="protein sequence ID" value="SMH54156.1"/>
    <property type="molecule type" value="Genomic_DNA"/>
</dbReference>
<dbReference type="Pfam" id="PF00378">
    <property type="entry name" value="ECH_1"/>
    <property type="match status" value="1"/>
</dbReference>
<keyword evidence="2" id="KW-1185">Reference proteome</keyword>
<evidence type="ECO:0000313" key="2">
    <source>
        <dbReference type="Proteomes" id="UP000193083"/>
    </source>
</evidence>
<organism evidence="1 2">
    <name type="scientific">Mesorhizobium australicum</name>
    <dbReference type="NCBI Taxonomy" id="536018"/>
    <lineage>
        <taxon>Bacteria</taxon>
        <taxon>Pseudomonadati</taxon>
        <taxon>Pseudomonadota</taxon>
        <taxon>Alphaproteobacteria</taxon>
        <taxon>Hyphomicrobiales</taxon>
        <taxon>Phyllobacteriaceae</taxon>
        <taxon>Mesorhizobium</taxon>
    </lineage>
</organism>
<reference evidence="1 2" key="1">
    <citation type="submission" date="2017-04" db="EMBL/GenBank/DDBJ databases">
        <authorList>
            <person name="Afonso C.L."/>
            <person name="Miller P.J."/>
            <person name="Scott M.A."/>
            <person name="Spackman E."/>
            <person name="Goraichik I."/>
            <person name="Dimitrov K.M."/>
            <person name="Suarez D.L."/>
            <person name="Swayne D.E."/>
        </authorList>
    </citation>
    <scope>NUCLEOTIDE SEQUENCE [LARGE SCALE GENOMIC DNA]</scope>
    <source>
        <strain evidence="1 2">B5P</strain>
    </source>
</reference>
<dbReference type="GO" id="GO:0003824">
    <property type="term" value="F:catalytic activity"/>
    <property type="evidence" value="ECO:0007669"/>
    <property type="project" value="UniProtKB-ARBA"/>
</dbReference>